<organism evidence="3">
    <name type="scientific">hydrothermal vent metagenome</name>
    <dbReference type="NCBI Taxonomy" id="652676"/>
    <lineage>
        <taxon>unclassified sequences</taxon>
        <taxon>metagenomes</taxon>
        <taxon>ecological metagenomes</taxon>
    </lineage>
</organism>
<dbReference type="AlphaFoldDB" id="A0A3B0WMW2"/>
<dbReference type="Pfam" id="PF02036">
    <property type="entry name" value="SCP2"/>
    <property type="match status" value="1"/>
</dbReference>
<gene>
    <name evidence="3" type="ORF">MNBD_GAMMA05-1206</name>
</gene>
<dbReference type="InterPro" id="IPR036527">
    <property type="entry name" value="SCP2_sterol-bd_dom_sf"/>
</dbReference>
<accession>A0A3B0WMW2</accession>
<protein>
    <submittedName>
        <fullName evidence="3">Protein YigP (COG3165) clustered with ubiquinone biosynthetic genes</fullName>
    </submittedName>
</protein>
<reference evidence="3" key="1">
    <citation type="submission" date="2018-06" db="EMBL/GenBank/DDBJ databases">
        <authorList>
            <person name="Zhirakovskaya E."/>
        </authorList>
    </citation>
    <scope>NUCLEOTIDE SEQUENCE</scope>
</reference>
<feature type="domain" description="SCP2" evidence="2">
    <location>
        <begin position="8"/>
        <end position="105"/>
    </location>
</feature>
<proteinExistence type="inferred from homology"/>
<name>A0A3B0WMW2_9ZZZZ</name>
<dbReference type="InterPro" id="IPR038989">
    <property type="entry name" value="UbiJ"/>
</dbReference>
<evidence type="ECO:0000313" key="3">
    <source>
        <dbReference type="EMBL" id="VAW53703.1"/>
    </source>
</evidence>
<dbReference type="GO" id="GO:0006744">
    <property type="term" value="P:ubiquinone biosynthetic process"/>
    <property type="evidence" value="ECO:0007669"/>
    <property type="project" value="InterPro"/>
</dbReference>
<dbReference type="PANTHER" id="PTHR38693:SF1">
    <property type="entry name" value="UBIQUINONE BIOSYNTHESIS ACCESSORY FACTOR UBIJ"/>
    <property type="match status" value="1"/>
</dbReference>
<dbReference type="EMBL" id="UOFE01000035">
    <property type="protein sequence ID" value="VAW53703.1"/>
    <property type="molecule type" value="Genomic_DNA"/>
</dbReference>
<dbReference type="PANTHER" id="PTHR38693">
    <property type="entry name" value="UBIQUINONE BIOSYNTHESIS PROTEIN UBIJ"/>
    <property type="match status" value="1"/>
</dbReference>
<evidence type="ECO:0000256" key="1">
    <source>
        <dbReference type="SAM" id="Coils"/>
    </source>
</evidence>
<feature type="coiled-coil region" evidence="1">
    <location>
        <begin position="167"/>
        <end position="194"/>
    </location>
</feature>
<dbReference type="InterPro" id="IPR003033">
    <property type="entry name" value="SCP2_sterol-bd_dom"/>
</dbReference>
<dbReference type="HAMAP" id="MF_02215">
    <property type="entry name" value="UbiJ"/>
    <property type="match status" value="1"/>
</dbReference>
<sequence length="194" mass="21928">MLIFETVINRYLALDPEMLGKLQAFDGKVIKIEVTVINKTLYMLPDETGIQILTEFEGEADTTLRGSPLSLFKLGLVSNTANLLLKGEVEIMGDTRLGHQFKNVFNQMEIDWSEPLAEIVGDGLAFQLQQTGRKWTTWSQDTVSSLSNSVSEYLQEESRDVVTETELNIFNDAVDQLRNDVDRLQQKIQSLPTK</sequence>
<keyword evidence="3" id="KW-0830">Ubiquinone</keyword>
<evidence type="ECO:0000259" key="2">
    <source>
        <dbReference type="Pfam" id="PF02036"/>
    </source>
</evidence>
<dbReference type="SUPFAM" id="SSF55718">
    <property type="entry name" value="SCP-like"/>
    <property type="match status" value="1"/>
</dbReference>
<keyword evidence="1" id="KW-0175">Coiled coil</keyword>